<dbReference type="Gene3D" id="3.40.109.10">
    <property type="entry name" value="NADH Oxidase"/>
    <property type="match status" value="1"/>
</dbReference>
<evidence type="ECO:0000259" key="1">
    <source>
        <dbReference type="Pfam" id="PF00881"/>
    </source>
</evidence>
<reference evidence="3" key="1">
    <citation type="submission" date="2018-06" db="EMBL/GenBank/DDBJ databases">
        <authorList>
            <person name="Khan S.A."/>
        </authorList>
    </citation>
    <scope>NUCLEOTIDE SEQUENCE [LARGE SCALE GENOMIC DNA]</scope>
    <source>
        <strain evidence="3">DB-1506</strain>
    </source>
</reference>
<dbReference type="AlphaFoldDB" id="A0A327LV54"/>
<dbReference type="Pfam" id="PF00881">
    <property type="entry name" value="Nitroreductase"/>
    <property type="match status" value="1"/>
</dbReference>
<dbReference type="Proteomes" id="UP000249065">
    <property type="component" value="Unassembled WGS sequence"/>
</dbReference>
<proteinExistence type="predicted"/>
<keyword evidence="3" id="KW-1185">Reference proteome</keyword>
<gene>
    <name evidence="2" type="ORF">DOO78_25585</name>
</gene>
<organism evidence="2 3">
    <name type="scientific">Roseicella frigidaeris</name>
    <dbReference type="NCBI Taxonomy" id="2230885"/>
    <lineage>
        <taxon>Bacteria</taxon>
        <taxon>Pseudomonadati</taxon>
        <taxon>Pseudomonadota</taxon>
        <taxon>Alphaproteobacteria</taxon>
        <taxon>Acetobacterales</taxon>
        <taxon>Roseomonadaceae</taxon>
        <taxon>Roseicella</taxon>
    </lineage>
</organism>
<sequence length="211" mass="21815">MAWPVRRTVGGWSPRPLPRRGFADLLAARRSHRALARPTLGDVLDVVAAATLVGFLLPGDPLGRSRRTAPSAGALHPISVVVLRPGPLPMRVDPWSGRLQALRPADGAALHRGAERLHEMLPDGEPTFLALLGDLGLVDAAYANPGSLLWRDAGALLATLHLCASALGLGFCPLGALGGEVAAALFPNESRVVACGAAALGVPNTPAPAEQ</sequence>
<dbReference type="OrthoDB" id="8410871at2"/>
<feature type="domain" description="Nitroreductase" evidence="1">
    <location>
        <begin position="27"/>
        <end position="181"/>
    </location>
</feature>
<protein>
    <recommendedName>
        <fullName evidence="1">Nitroreductase domain-containing protein</fullName>
    </recommendedName>
</protein>
<accession>A0A327LV54</accession>
<dbReference type="EMBL" id="QLIX01000043">
    <property type="protein sequence ID" value="RAI54651.1"/>
    <property type="molecule type" value="Genomic_DNA"/>
</dbReference>
<dbReference type="GO" id="GO:0016491">
    <property type="term" value="F:oxidoreductase activity"/>
    <property type="evidence" value="ECO:0007669"/>
    <property type="project" value="InterPro"/>
</dbReference>
<evidence type="ECO:0000313" key="3">
    <source>
        <dbReference type="Proteomes" id="UP000249065"/>
    </source>
</evidence>
<comment type="caution">
    <text evidence="2">The sequence shown here is derived from an EMBL/GenBank/DDBJ whole genome shotgun (WGS) entry which is preliminary data.</text>
</comment>
<name>A0A327LV54_9PROT</name>
<evidence type="ECO:0000313" key="2">
    <source>
        <dbReference type="EMBL" id="RAI54651.1"/>
    </source>
</evidence>
<dbReference type="SUPFAM" id="SSF55469">
    <property type="entry name" value="FMN-dependent nitroreductase-like"/>
    <property type="match status" value="1"/>
</dbReference>
<dbReference type="InterPro" id="IPR029479">
    <property type="entry name" value="Nitroreductase"/>
</dbReference>
<dbReference type="InterPro" id="IPR000415">
    <property type="entry name" value="Nitroreductase-like"/>
</dbReference>